<reference evidence="1 4" key="3">
    <citation type="submission" date="2019-11" db="EMBL/GenBank/DDBJ databases">
        <title>Draft Genome Sequence of Plant Growth-Promoting Rhizosphere-Associated Bacteria.</title>
        <authorList>
            <person name="Vasilyev I.Y."/>
            <person name="Radchenko V."/>
            <person name="Ilnitskaya E.V."/>
        </authorList>
    </citation>
    <scope>NUCLEOTIDE SEQUENCE [LARGE SCALE GENOMIC DNA]</scope>
    <source>
        <strain evidence="1 4">VRA_01-1sq_f</strain>
    </source>
</reference>
<dbReference type="RefSeq" id="WP_087366083.1">
    <property type="nucleotide sequence ID" value="NZ_NFHF01000003.1"/>
</dbReference>
<name>A0A1Y3S575_9LACO</name>
<organism evidence="1 4">
    <name type="scientific">Ligilactobacillus salivarius</name>
    <dbReference type="NCBI Taxonomy" id="1624"/>
    <lineage>
        <taxon>Bacteria</taxon>
        <taxon>Bacillati</taxon>
        <taxon>Bacillota</taxon>
        <taxon>Bacilli</taxon>
        <taxon>Lactobacillales</taxon>
        <taxon>Lactobacillaceae</taxon>
        <taxon>Ligilactobacillus</taxon>
    </lineage>
</organism>
<sequence>MKEIKVIAIPDETRLLINYGYEDDNESLNSYAKEGQRVAVVADGVNISDPDTNDSLGEYTPIKEKLEVTDVFAKFSVVRNVSRKESSFLASVSPMLRSTTKKTFDPIFVNTEQILNINGSTDMISVGDKVIFLQK</sequence>
<dbReference type="Proteomes" id="UP000196255">
    <property type="component" value="Unassembled WGS sequence"/>
</dbReference>
<proteinExistence type="predicted"/>
<accession>A0A1Y3S575</accession>
<comment type="caution">
    <text evidence="1">The sequence shown here is derived from an EMBL/GenBank/DDBJ whole genome shotgun (WGS) entry which is preliminary data.</text>
</comment>
<evidence type="ECO:0000313" key="1">
    <source>
        <dbReference type="EMBL" id="MSE07992.1"/>
    </source>
</evidence>
<protein>
    <submittedName>
        <fullName evidence="1">Uncharacterized protein</fullName>
    </submittedName>
</protein>
<reference evidence="3" key="1">
    <citation type="submission" date="2017-04" db="EMBL/GenBank/DDBJ databases">
        <title>Function of individual gut microbiota members based on whole genome sequencing of pure cultures obtained from chicken caecum.</title>
        <authorList>
            <person name="Medvecky M."/>
            <person name="Cejkova D."/>
            <person name="Polansky O."/>
            <person name="Karasova D."/>
            <person name="Kubasova T."/>
            <person name="Cizek A."/>
            <person name="Rychlik I."/>
        </authorList>
    </citation>
    <scope>NUCLEOTIDE SEQUENCE [LARGE SCALE GENOMIC DNA]</scope>
    <source>
        <strain evidence="3">An84</strain>
    </source>
</reference>
<dbReference type="EMBL" id="NFHF01000003">
    <property type="protein sequence ID" value="OUN19323.1"/>
    <property type="molecule type" value="Genomic_DNA"/>
</dbReference>
<evidence type="ECO:0000313" key="4">
    <source>
        <dbReference type="Proteomes" id="UP000467635"/>
    </source>
</evidence>
<evidence type="ECO:0000313" key="2">
    <source>
        <dbReference type="EMBL" id="OUN19323.1"/>
    </source>
</evidence>
<dbReference type="EMBL" id="WKKX01000135">
    <property type="protein sequence ID" value="MSE07992.1"/>
    <property type="molecule type" value="Genomic_DNA"/>
</dbReference>
<evidence type="ECO:0000313" key="3">
    <source>
        <dbReference type="Proteomes" id="UP000196255"/>
    </source>
</evidence>
<reference evidence="2" key="2">
    <citation type="journal article" date="2018" name="BMC Genomics">
        <title>Whole genome sequencing and function prediction of 133 gut anaerobes isolated from chicken caecum in pure cultures.</title>
        <authorList>
            <person name="Medvecky M."/>
            <person name="Cejkova D."/>
            <person name="Polansky O."/>
            <person name="Karasova D."/>
            <person name="Kubasova T."/>
            <person name="Cizek A."/>
            <person name="Rychlik I."/>
        </authorList>
    </citation>
    <scope>NUCLEOTIDE SEQUENCE</scope>
    <source>
        <strain evidence="2">An84</strain>
    </source>
</reference>
<dbReference type="Proteomes" id="UP000467635">
    <property type="component" value="Unassembled WGS sequence"/>
</dbReference>
<dbReference type="AlphaFoldDB" id="A0A1Y3S575"/>
<gene>
    <name evidence="2" type="ORF">B5G36_02060</name>
    <name evidence="1" type="ORF">GKC33_04440</name>
</gene>